<dbReference type="PANTHER" id="PTHR37507">
    <property type="entry name" value="SPORULATION PROTEIN YDCC"/>
    <property type="match status" value="1"/>
</dbReference>
<reference evidence="1" key="1">
    <citation type="journal article" date="2013" name="Environ. Microbiol.">
        <title>Microbiota from the distal guts of lean and obese adolescents exhibit partial functional redundancy besides clear differences in community structure.</title>
        <authorList>
            <person name="Ferrer M."/>
            <person name="Ruiz A."/>
            <person name="Lanza F."/>
            <person name="Haange S.B."/>
            <person name="Oberbach A."/>
            <person name="Till H."/>
            <person name="Bargiela R."/>
            <person name="Campoy C."/>
            <person name="Segura M.T."/>
            <person name="Richter M."/>
            <person name="von Bergen M."/>
            <person name="Seifert J."/>
            <person name="Suarez A."/>
        </authorList>
    </citation>
    <scope>NUCLEOTIDE SEQUENCE</scope>
</reference>
<dbReference type="AlphaFoldDB" id="K1RJC6"/>
<dbReference type="PANTHER" id="PTHR37507:SF2">
    <property type="entry name" value="SPORULATION PROTEIN YDCC"/>
    <property type="match status" value="1"/>
</dbReference>
<dbReference type="InterPro" id="IPR029046">
    <property type="entry name" value="LolA/LolB/LppX"/>
</dbReference>
<evidence type="ECO:0000313" key="1">
    <source>
        <dbReference type="EMBL" id="EKC45518.1"/>
    </source>
</evidence>
<sequence>MKKTIFFLILIVILLTGCGKYNENDLISDLDKKISKSSYYLEGNLEIVNNDNVYNYEVKVSYKKDNNYRVSLLNKSNNHEQIILKNSEGVFVVTPALNKSFKFQSDWPYNNSQVYLLQSVLNDIKNDDKRQFKSKNGNFIFNTEVNYPNNRKLVSQEIVISKNHKFDKIKVLDENGIALMTMDFKKIDFTPTFKKNYFELNTVMESAKVDNTTKEVDSLEDSIYPLVLPTGTKLTNEEKVKKDKGERVILTFDGEKPFLLVEETANAADDFTIIPTSGEPYILQDTIGVLADNSLTWSSGGIEYYMVSDVLNQNELVEIASSISSLPTMK</sequence>
<comment type="caution">
    <text evidence="1">The sequence shown here is derived from an EMBL/GenBank/DDBJ whole genome shotgun (WGS) entry which is preliminary data.</text>
</comment>
<organism evidence="1">
    <name type="scientific">human gut metagenome</name>
    <dbReference type="NCBI Taxonomy" id="408170"/>
    <lineage>
        <taxon>unclassified sequences</taxon>
        <taxon>metagenomes</taxon>
        <taxon>organismal metagenomes</taxon>
    </lineage>
</organism>
<evidence type="ECO:0008006" key="2">
    <source>
        <dbReference type="Google" id="ProtNLM"/>
    </source>
</evidence>
<dbReference type="SUPFAM" id="SSF89392">
    <property type="entry name" value="Prokaryotic lipoproteins and lipoprotein localization factors"/>
    <property type="match status" value="1"/>
</dbReference>
<name>K1RJC6_9ZZZZ</name>
<accession>K1RJC6</accession>
<gene>
    <name evidence="1" type="ORF">OBE_16824</name>
</gene>
<dbReference type="InterPro" id="IPR052944">
    <property type="entry name" value="Sporulation_related"/>
</dbReference>
<protein>
    <recommendedName>
        <fullName evidence="2">Lipoprotein</fullName>
    </recommendedName>
</protein>
<proteinExistence type="predicted"/>
<dbReference type="EMBL" id="AJWZ01011366">
    <property type="protein sequence ID" value="EKC45518.1"/>
    <property type="molecule type" value="Genomic_DNA"/>
</dbReference>
<dbReference type="PROSITE" id="PS51257">
    <property type="entry name" value="PROKAR_LIPOPROTEIN"/>
    <property type="match status" value="1"/>
</dbReference>